<dbReference type="Gene3D" id="3.40.50.2000">
    <property type="entry name" value="Glycogen Phosphorylase B"/>
    <property type="match status" value="2"/>
</dbReference>
<dbReference type="SUPFAM" id="SSF53448">
    <property type="entry name" value="Nucleotide-diphospho-sugar transferases"/>
    <property type="match status" value="1"/>
</dbReference>
<reference evidence="3 4" key="1">
    <citation type="submission" date="2018-02" db="EMBL/GenBank/DDBJ databases">
        <title>A novel lanthanide dependent methylotroph, Methylotenera sp. La3113.</title>
        <authorList>
            <person name="Lv H."/>
            <person name="Tani A."/>
        </authorList>
    </citation>
    <scope>NUCLEOTIDE SEQUENCE [LARGE SCALE GENOMIC DNA]</scope>
    <source>
        <strain evidence="3 4">La3113</strain>
    </source>
</reference>
<evidence type="ECO:0000313" key="3">
    <source>
        <dbReference type="EMBL" id="TFW71664.1"/>
    </source>
</evidence>
<dbReference type="InterPro" id="IPR029044">
    <property type="entry name" value="Nucleotide-diphossugar_trans"/>
</dbReference>
<feature type="domain" description="Glycosyltransferase 2-like" evidence="2">
    <location>
        <begin position="92"/>
        <end position="224"/>
    </location>
</feature>
<dbReference type="InterPro" id="IPR001173">
    <property type="entry name" value="Glyco_trans_2-like"/>
</dbReference>
<accession>A0A4Y9VRS6</accession>
<proteinExistence type="predicted"/>
<evidence type="ECO:0008006" key="5">
    <source>
        <dbReference type="Google" id="ProtNLM"/>
    </source>
</evidence>
<dbReference type="PANTHER" id="PTHR22916">
    <property type="entry name" value="GLYCOSYLTRANSFERASE"/>
    <property type="match status" value="1"/>
</dbReference>
<dbReference type="CDD" id="cd00761">
    <property type="entry name" value="Glyco_tranf_GTA_type"/>
    <property type="match status" value="1"/>
</dbReference>
<dbReference type="SUPFAM" id="SSF53756">
    <property type="entry name" value="UDP-Glycosyltransferase/glycogen phosphorylase"/>
    <property type="match status" value="1"/>
</dbReference>
<dbReference type="InterPro" id="IPR001296">
    <property type="entry name" value="Glyco_trans_1"/>
</dbReference>
<sequence>MFAKLKSQFIKPIKSLIPAFINSIYFYGSLSKVLSKAFLVYKREGFTGLFRKASAMSKIGSLSKSAISMQTSPDLYGSLPERRAQGFNPLVSIIVPNYNHAAYLRERLDSVYNQTYKNIEVILLDDCSDDDSRQILQAYANQFPEITTLAFNEVNSGGVFNQWRKGLLAAKGDLIWIAESDDYCSLDMLEELIRFFKNDAVMLAFCRSDFVQGKPTNKVWSSEDFLADLKLNIWSTPFVKSAHWLVNNAWAIKNIVPNVSSAVFRNPGNIALLSDDTWRELRLCGDWVFYLNLIRGGLVAYSPLTTNFYRQHEQGTSISVQKEEVYYKEHEYVVTRLNELYNLSHGALQKQQQSVYMHWVSRKGDLLDDQFNNLYSLERGIKLAKKRLPNVMMVCVSLVGGGGETFPIMLINQLKLKGLSATLLNCKVSETVLGVRHMLDKSIPLLELTSLSLLEKVCDDMGIEIVHSHHAWVDMVMAKLLCDSSTKHVISMHGMYESMGQVQFNNLMPIIDRKVSRIVYTAEKNLTPFTSNFIEKKQFIKIDNALVKSVITPISRSSLGLQDNDFVVCLVSRAIPEKGWDEAIRSIIIANKEVSRKIHLVLIGDGPEYDRLKPLFKNDFIHFLGFRGNIRDYFAMADIGFLPSRFQGESFPLVLIDCLLSDKPFLGSNVGEIKNMLSTEIGLAGDVFDLDNGMIPIQNLAERIINLATNSDYYETLCKRVGAAALKFDINAMTDSYINVYKSVTDAKEVVNDD</sequence>
<comment type="caution">
    <text evidence="3">The sequence shown here is derived from an EMBL/GenBank/DDBJ whole genome shotgun (WGS) entry which is preliminary data.</text>
</comment>
<gene>
    <name evidence="3" type="ORF">C3Y98_06140</name>
</gene>
<dbReference type="Gene3D" id="3.90.550.10">
    <property type="entry name" value="Spore Coat Polysaccharide Biosynthesis Protein SpsA, Chain A"/>
    <property type="match status" value="1"/>
</dbReference>
<dbReference type="Proteomes" id="UP000297706">
    <property type="component" value="Unassembled WGS sequence"/>
</dbReference>
<dbReference type="GO" id="GO:0016758">
    <property type="term" value="F:hexosyltransferase activity"/>
    <property type="evidence" value="ECO:0007669"/>
    <property type="project" value="UniProtKB-ARBA"/>
</dbReference>
<dbReference type="EMBL" id="PQVH01000008">
    <property type="protein sequence ID" value="TFW71664.1"/>
    <property type="molecule type" value="Genomic_DNA"/>
</dbReference>
<feature type="domain" description="Glycosyl transferase family 1" evidence="1">
    <location>
        <begin position="555"/>
        <end position="684"/>
    </location>
</feature>
<protein>
    <recommendedName>
        <fullName evidence="5">Glycosyltransferase</fullName>
    </recommendedName>
</protein>
<dbReference type="AlphaFoldDB" id="A0A4Y9VRS6"/>
<name>A0A4Y9VRS6_9PROT</name>
<dbReference type="RefSeq" id="WP_135277252.1">
    <property type="nucleotide sequence ID" value="NZ_PQVH01000008.1"/>
</dbReference>
<organism evidence="3 4">
    <name type="scientific">Methylotenera oryzisoli</name>
    <dbReference type="NCBI Taxonomy" id="2080758"/>
    <lineage>
        <taxon>Bacteria</taxon>
        <taxon>Pseudomonadati</taxon>
        <taxon>Pseudomonadota</taxon>
        <taxon>Betaproteobacteria</taxon>
        <taxon>Nitrosomonadales</taxon>
        <taxon>Methylophilaceae</taxon>
        <taxon>Methylotenera</taxon>
    </lineage>
</organism>
<keyword evidence="4" id="KW-1185">Reference proteome</keyword>
<dbReference type="Pfam" id="PF00534">
    <property type="entry name" value="Glycos_transf_1"/>
    <property type="match status" value="1"/>
</dbReference>
<dbReference type="OrthoDB" id="433681at2"/>
<evidence type="ECO:0000313" key="4">
    <source>
        <dbReference type="Proteomes" id="UP000297706"/>
    </source>
</evidence>
<dbReference type="CDD" id="cd03801">
    <property type="entry name" value="GT4_PimA-like"/>
    <property type="match status" value="1"/>
</dbReference>
<dbReference type="Pfam" id="PF00535">
    <property type="entry name" value="Glycos_transf_2"/>
    <property type="match status" value="1"/>
</dbReference>
<evidence type="ECO:0000259" key="1">
    <source>
        <dbReference type="Pfam" id="PF00534"/>
    </source>
</evidence>
<dbReference type="PANTHER" id="PTHR22916:SF3">
    <property type="entry name" value="UDP-GLCNAC:BETAGAL BETA-1,3-N-ACETYLGLUCOSAMINYLTRANSFERASE-LIKE PROTEIN 1"/>
    <property type="match status" value="1"/>
</dbReference>
<evidence type="ECO:0000259" key="2">
    <source>
        <dbReference type="Pfam" id="PF00535"/>
    </source>
</evidence>